<dbReference type="InterPro" id="IPR011701">
    <property type="entry name" value="MFS"/>
</dbReference>
<gene>
    <name evidence="10" type="ORF">SAMN02745244_01120</name>
</gene>
<keyword evidence="11" id="KW-1185">Reference proteome</keyword>
<evidence type="ECO:0000256" key="2">
    <source>
        <dbReference type="ARBA" id="ARBA00008537"/>
    </source>
</evidence>
<sequence length="485" mass="50850">MDPSRSPWPGFLSMIIGFFMILVDSTIVTIAIPHIMAALNADINQVIWVTSAYLLAYAVPLLITGRLGDRFGQKPVFLIGLIIFTASSLWCGLAGTIGMLILARVAQGLGAALMAPQTMAVIMRTFPPERRGAPMGLWGSVAGLAMLVGPLLGGFLVDAVGWEWIFFINVPIGIVGVVLVAVNVPRLETHTHSFDIVGVLLSAVALFLIVFGIQEGETYDWGSMPVGVAGVTVPVPIPAMIAAGVVAMGVFVWWQGATRSEPLVPLELFRDRNYVLSNAAISVMGLVAAAMNIPLFLYVQSARGLTPSQSAFLMMPMAIAAGLLSPIAGRFLQNRDARPWIAGGLFGMAGAVAWYGLWMEPSRSPWWLLLPSLAVGVSSSFIWGPLALVATRNLPRNLAGAGSGVYNTTRQVGSVLGSAAIAAMMSARLSAELGPGADAQGQGGGGLPPQAVEGFSAAMSQSMFLPAALLLPGVVAVAFMRAPGR</sequence>
<evidence type="ECO:0000256" key="6">
    <source>
        <dbReference type="ARBA" id="ARBA00022989"/>
    </source>
</evidence>
<dbReference type="STRING" id="1123357.SAMN02745244_01120"/>
<feature type="transmembrane region" description="Helical" evidence="8">
    <location>
        <begin position="162"/>
        <end position="182"/>
    </location>
</feature>
<comment type="subcellular location">
    <subcellularLocation>
        <location evidence="1">Cell membrane</location>
        <topology evidence="1">Multi-pass membrane protein</topology>
    </subcellularLocation>
</comment>
<evidence type="ECO:0000259" key="9">
    <source>
        <dbReference type="PROSITE" id="PS50850"/>
    </source>
</evidence>
<keyword evidence="3" id="KW-0813">Transport</keyword>
<dbReference type="Pfam" id="PF07690">
    <property type="entry name" value="MFS_1"/>
    <property type="match status" value="1"/>
</dbReference>
<dbReference type="PROSITE" id="PS50850">
    <property type="entry name" value="MFS"/>
    <property type="match status" value="1"/>
</dbReference>
<dbReference type="InterPro" id="IPR004638">
    <property type="entry name" value="EmrB-like"/>
</dbReference>
<keyword evidence="5 8" id="KW-0812">Transmembrane</keyword>
<dbReference type="CDD" id="cd17321">
    <property type="entry name" value="MFS_MMR_MDR_like"/>
    <property type="match status" value="1"/>
</dbReference>
<feature type="transmembrane region" description="Helical" evidence="8">
    <location>
        <begin position="12"/>
        <end position="39"/>
    </location>
</feature>
<feature type="transmembrane region" description="Helical" evidence="8">
    <location>
        <begin position="45"/>
        <end position="64"/>
    </location>
</feature>
<feature type="transmembrane region" description="Helical" evidence="8">
    <location>
        <begin position="76"/>
        <end position="95"/>
    </location>
</feature>
<keyword evidence="4" id="KW-1003">Cell membrane</keyword>
<evidence type="ECO:0000256" key="7">
    <source>
        <dbReference type="ARBA" id="ARBA00023136"/>
    </source>
</evidence>
<dbReference type="EMBL" id="FQZG01000016">
    <property type="protein sequence ID" value="SHI81535.1"/>
    <property type="molecule type" value="Genomic_DNA"/>
</dbReference>
<feature type="transmembrane region" description="Helical" evidence="8">
    <location>
        <begin position="339"/>
        <end position="357"/>
    </location>
</feature>
<dbReference type="PRINTS" id="PR01036">
    <property type="entry name" value="TCRTETB"/>
</dbReference>
<feature type="transmembrane region" description="Helical" evidence="8">
    <location>
        <begin position="101"/>
        <end position="123"/>
    </location>
</feature>
<dbReference type="InterPro" id="IPR020846">
    <property type="entry name" value="MFS_dom"/>
</dbReference>
<protein>
    <submittedName>
        <fullName evidence="10">Drug resistance transporter, EmrB/QacA subfamily</fullName>
    </submittedName>
</protein>
<evidence type="ECO:0000256" key="8">
    <source>
        <dbReference type="SAM" id="Phobius"/>
    </source>
</evidence>
<evidence type="ECO:0000256" key="4">
    <source>
        <dbReference type="ARBA" id="ARBA00022475"/>
    </source>
</evidence>
<dbReference type="NCBIfam" id="TIGR00711">
    <property type="entry name" value="efflux_EmrB"/>
    <property type="match status" value="1"/>
</dbReference>
<evidence type="ECO:0000256" key="1">
    <source>
        <dbReference type="ARBA" id="ARBA00004651"/>
    </source>
</evidence>
<feature type="transmembrane region" description="Helical" evidence="8">
    <location>
        <begin position="194"/>
        <end position="213"/>
    </location>
</feature>
<organism evidence="10 11">
    <name type="scientific">Tessaracoccus bendigoensis DSM 12906</name>
    <dbReference type="NCBI Taxonomy" id="1123357"/>
    <lineage>
        <taxon>Bacteria</taxon>
        <taxon>Bacillati</taxon>
        <taxon>Actinomycetota</taxon>
        <taxon>Actinomycetes</taxon>
        <taxon>Propionibacteriales</taxon>
        <taxon>Propionibacteriaceae</taxon>
        <taxon>Tessaracoccus</taxon>
    </lineage>
</organism>
<dbReference type="Proteomes" id="UP000184512">
    <property type="component" value="Unassembled WGS sequence"/>
</dbReference>
<dbReference type="GO" id="GO:0022857">
    <property type="term" value="F:transmembrane transporter activity"/>
    <property type="evidence" value="ECO:0007669"/>
    <property type="project" value="InterPro"/>
</dbReference>
<feature type="transmembrane region" description="Helical" evidence="8">
    <location>
        <begin position="412"/>
        <end position="431"/>
    </location>
</feature>
<comment type="similarity">
    <text evidence="2">Belongs to the major facilitator superfamily. EmrB family.</text>
</comment>
<feature type="transmembrane region" description="Helical" evidence="8">
    <location>
        <begin position="463"/>
        <end position="482"/>
    </location>
</feature>
<dbReference type="PANTHER" id="PTHR42718:SF42">
    <property type="entry name" value="EXPORT PROTEIN"/>
    <property type="match status" value="1"/>
</dbReference>
<dbReference type="InterPro" id="IPR036259">
    <property type="entry name" value="MFS_trans_sf"/>
</dbReference>
<dbReference type="Gene3D" id="1.20.1720.10">
    <property type="entry name" value="Multidrug resistance protein D"/>
    <property type="match status" value="1"/>
</dbReference>
<feature type="transmembrane region" description="Helical" evidence="8">
    <location>
        <begin position="275"/>
        <end position="299"/>
    </location>
</feature>
<dbReference type="AlphaFoldDB" id="A0A1M6E7X5"/>
<dbReference type="FunFam" id="1.20.1720.10:FF:000021">
    <property type="entry name" value="Drug resistance transporter, EmrB/QacA subfamily"/>
    <property type="match status" value="1"/>
</dbReference>
<feature type="domain" description="Major facilitator superfamily (MFS) profile" evidence="9">
    <location>
        <begin position="10"/>
        <end position="485"/>
    </location>
</feature>
<dbReference type="OrthoDB" id="7375466at2"/>
<reference evidence="10 11" key="1">
    <citation type="submission" date="2016-11" db="EMBL/GenBank/DDBJ databases">
        <authorList>
            <person name="Jaros S."/>
            <person name="Januszkiewicz K."/>
            <person name="Wedrychowicz H."/>
        </authorList>
    </citation>
    <scope>NUCLEOTIDE SEQUENCE [LARGE SCALE GENOMIC DNA]</scope>
    <source>
        <strain evidence="10 11">DSM 12906</strain>
    </source>
</reference>
<feature type="transmembrane region" description="Helical" evidence="8">
    <location>
        <begin position="311"/>
        <end position="332"/>
    </location>
</feature>
<accession>A0A1M6E7X5</accession>
<dbReference type="PANTHER" id="PTHR42718">
    <property type="entry name" value="MAJOR FACILITATOR SUPERFAMILY MULTIDRUG TRANSPORTER MFSC"/>
    <property type="match status" value="1"/>
</dbReference>
<keyword evidence="7 8" id="KW-0472">Membrane</keyword>
<feature type="transmembrane region" description="Helical" evidence="8">
    <location>
        <begin position="233"/>
        <end position="254"/>
    </location>
</feature>
<dbReference type="RefSeq" id="WP_073186558.1">
    <property type="nucleotide sequence ID" value="NZ_FQZG01000016.1"/>
</dbReference>
<keyword evidence="6 8" id="KW-1133">Transmembrane helix</keyword>
<dbReference type="Gene3D" id="1.20.1250.20">
    <property type="entry name" value="MFS general substrate transporter like domains"/>
    <property type="match status" value="1"/>
</dbReference>
<evidence type="ECO:0000256" key="5">
    <source>
        <dbReference type="ARBA" id="ARBA00022692"/>
    </source>
</evidence>
<evidence type="ECO:0000313" key="11">
    <source>
        <dbReference type="Proteomes" id="UP000184512"/>
    </source>
</evidence>
<feature type="transmembrane region" description="Helical" evidence="8">
    <location>
        <begin position="135"/>
        <end position="156"/>
    </location>
</feature>
<dbReference type="SUPFAM" id="SSF103473">
    <property type="entry name" value="MFS general substrate transporter"/>
    <property type="match status" value="1"/>
</dbReference>
<proteinExistence type="inferred from homology"/>
<name>A0A1M6E7X5_9ACTN</name>
<evidence type="ECO:0000256" key="3">
    <source>
        <dbReference type="ARBA" id="ARBA00022448"/>
    </source>
</evidence>
<evidence type="ECO:0000313" key="10">
    <source>
        <dbReference type="EMBL" id="SHI81535.1"/>
    </source>
</evidence>
<feature type="transmembrane region" description="Helical" evidence="8">
    <location>
        <begin position="369"/>
        <end position="391"/>
    </location>
</feature>
<dbReference type="GO" id="GO:0005886">
    <property type="term" value="C:plasma membrane"/>
    <property type="evidence" value="ECO:0007669"/>
    <property type="project" value="UniProtKB-SubCell"/>
</dbReference>